<feature type="region of interest" description="Disordered" evidence="1">
    <location>
        <begin position="1"/>
        <end position="23"/>
    </location>
</feature>
<protein>
    <submittedName>
        <fullName evidence="2">Uncharacterized protein</fullName>
    </submittedName>
</protein>
<evidence type="ECO:0000313" key="3">
    <source>
        <dbReference type="Proteomes" id="UP000241890"/>
    </source>
</evidence>
<proteinExistence type="predicted"/>
<name>A0A2R5GA50_9STRA</name>
<dbReference type="Proteomes" id="UP000241890">
    <property type="component" value="Unassembled WGS sequence"/>
</dbReference>
<dbReference type="InParanoid" id="A0A2R5GA50"/>
<evidence type="ECO:0000313" key="2">
    <source>
        <dbReference type="EMBL" id="GBG27455.1"/>
    </source>
</evidence>
<dbReference type="EMBL" id="BEYU01000031">
    <property type="protein sequence ID" value="GBG27455.1"/>
    <property type="molecule type" value="Genomic_DNA"/>
</dbReference>
<dbReference type="AlphaFoldDB" id="A0A2R5GA50"/>
<organism evidence="2 3">
    <name type="scientific">Hondaea fermentalgiana</name>
    <dbReference type="NCBI Taxonomy" id="2315210"/>
    <lineage>
        <taxon>Eukaryota</taxon>
        <taxon>Sar</taxon>
        <taxon>Stramenopiles</taxon>
        <taxon>Bigyra</taxon>
        <taxon>Labyrinthulomycetes</taxon>
        <taxon>Thraustochytrida</taxon>
        <taxon>Thraustochytriidae</taxon>
        <taxon>Hondaea</taxon>
    </lineage>
</organism>
<accession>A0A2R5GA50</accession>
<comment type="caution">
    <text evidence="2">The sequence shown here is derived from an EMBL/GenBank/DDBJ whole genome shotgun (WGS) entry which is preliminary data.</text>
</comment>
<sequence>MNRRDPRDAQAQATPRHPATPALLRPARRQAQIPNVVLYEEVVPLHQLERTSIIGISTITSEDNFFTKNVEQKNLHGELLFAVTNIHLACKPCRDKDEAHKCNHNAHLLPAWSSKRKRKILNAIMRGEEEMLAREIGGVASALHQRAFPTKLINQFANMERLSVPYNETYDHVFHSIDPAAAGKQLEIGITSPHHRTRESTPLGHPLLQHNVSVLIVESNLGMESDHMAKMHEENIGYFVVMHERDDGIHTGFRTTHNMKMLAVENFREKIMDGAVRIANPDPRGPEKLTQLRDRSYRTLCREIRTKLASIYQPLEQKISTVNWPVRLELVKNDGGWIAVKIFSNFKLKDTFLIDEAELHRGGDKPQNGYPDNEASTYESHLRVPLDLVEQRLALLQLIAGVFVLS</sequence>
<reference evidence="2 3" key="1">
    <citation type="submission" date="2017-12" db="EMBL/GenBank/DDBJ databases">
        <title>Sequencing, de novo assembly and annotation of complete genome of a new Thraustochytrid species, strain FCC1311.</title>
        <authorList>
            <person name="Sedici K."/>
            <person name="Godart F."/>
            <person name="Aiese Cigliano R."/>
            <person name="Sanseverino W."/>
            <person name="Barakat M."/>
            <person name="Ortet P."/>
            <person name="Marechal E."/>
            <person name="Cagnac O."/>
            <person name="Amato A."/>
        </authorList>
    </citation>
    <scope>NUCLEOTIDE SEQUENCE [LARGE SCALE GENOMIC DNA]</scope>
</reference>
<keyword evidence="3" id="KW-1185">Reference proteome</keyword>
<evidence type="ECO:0000256" key="1">
    <source>
        <dbReference type="SAM" id="MobiDB-lite"/>
    </source>
</evidence>
<gene>
    <name evidence="2" type="ORF">FCC1311_036762</name>
</gene>